<evidence type="ECO:0000256" key="5">
    <source>
        <dbReference type="SAM" id="Phobius"/>
    </source>
</evidence>
<comment type="subcellular location">
    <subcellularLocation>
        <location evidence="1">Membrane</location>
        <topology evidence="1">Multi-pass membrane protein</topology>
    </subcellularLocation>
</comment>
<name>A0A645H733_9ZZZZ</name>
<feature type="transmembrane region" description="Helical" evidence="5">
    <location>
        <begin position="172"/>
        <end position="190"/>
    </location>
</feature>
<evidence type="ECO:0000256" key="2">
    <source>
        <dbReference type="ARBA" id="ARBA00022692"/>
    </source>
</evidence>
<keyword evidence="2 5" id="KW-0812">Transmembrane</keyword>
<gene>
    <name evidence="7" type="ORF">SDC9_182341</name>
</gene>
<evidence type="ECO:0000256" key="4">
    <source>
        <dbReference type="ARBA" id="ARBA00023136"/>
    </source>
</evidence>
<evidence type="ECO:0000259" key="6">
    <source>
        <dbReference type="Pfam" id="PF12698"/>
    </source>
</evidence>
<accession>A0A645H733</accession>
<evidence type="ECO:0000313" key="7">
    <source>
        <dbReference type="EMBL" id="MPN34847.1"/>
    </source>
</evidence>
<sequence length="218" mass="23392">MLALSVIAGCVTGLASELMMEREDGTLLRMKAVPHGMPGFLLGKTLTQLLLNLIVLFLMLIPAAIFFPSVAPASFAGWMAMTGILILGVAAMMPLGALMGALMRNMMQLSIATLGTYGLAAISGVFYPLAALPGWLQVIGQIFPMYWLGLGFRQVLLPAEAAMLEIGGTWRTVEMLIVLGIWTLIGLLGAPRALRRMIRGVSGSKIVEARERVLSRGY</sequence>
<dbReference type="InterPro" id="IPR052902">
    <property type="entry name" value="ABC-2_transporter"/>
</dbReference>
<dbReference type="GO" id="GO:0016020">
    <property type="term" value="C:membrane"/>
    <property type="evidence" value="ECO:0007669"/>
    <property type="project" value="UniProtKB-SubCell"/>
</dbReference>
<dbReference type="EMBL" id="VSSQ01088092">
    <property type="protein sequence ID" value="MPN34847.1"/>
    <property type="molecule type" value="Genomic_DNA"/>
</dbReference>
<evidence type="ECO:0000256" key="3">
    <source>
        <dbReference type="ARBA" id="ARBA00022989"/>
    </source>
</evidence>
<dbReference type="PANTHER" id="PTHR43027">
    <property type="entry name" value="DOXORUBICIN RESISTANCE ABC TRANSPORTER PERMEASE PROTEIN DRRC-RELATED"/>
    <property type="match status" value="1"/>
</dbReference>
<proteinExistence type="predicted"/>
<keyword evidence="3 5" id="KW-1133">Transmembrane helix</keyword>
<dbReference type="GO" id="GO:0140359">
    <property type="term" value="F:ABC-type transporter activity"/>
    <property type="evidence" value="ECO:0007669"/>
    <property type="project" value="InterPro"/>
</dbReference>
<evidence type="ECO:0000256" key="1">
    <source>
        <dbReference type="ARBA" id="ARBA00004141"/>
    </source>
</evidence>
<dbReference type="PANTHER" id="PTHR43027:SF1">
    <property type="entry name" value="DOXORUBICIN RESISTANCE ABC TRANSPORTER PERMEASE PROTEIN DRRC-RELATED"/>
    <property type="match status" value="1"/>
</dbReference>
<protein>
    <recommendedName>
        <fullName evidence="6">ABC-2 type transporter transmembrane domain-containing protein</fullName>
    </recommendedName>
</protein>
<comment type="caution">
    <text evidence="7">The sequence shown here is derived from an EMBL/GenBank/DDBJ whole genome shotgun (WGS) entry which is preliminary data.</text>
</comment>
<dbReference type="InterPro" id="IPR013525">
    <property type="entry name" value="ABC2_TM"/>
</dbReference>
<dbReference type="Pfam" id="PF12698">
    <property type="entry name" value="ABC2_membrane_3"/>
    <property type="match status" value="1"/>
</dbReference>
<dbReference type="AlphaFoldDB" id="A0A645H733"/>
<feature type="domain" description="ABC-2 type transporter transmembrane" evidence="6">
    <location>
        <begin position="2"/>
        <end position="186"/>
    </location>
</feature>
<feature type="transmembrane region" description="Helical" evidence="5">
    <location>
        <begin position="49"/>
        <end position="71"/>
    </location>
</feature>
<keyword evidence="4 5" id="KW-0472">Membrane</keyword>
<feature type="transmembrane region" description="Helical" evidence="5">
    <location>
        <begin position="83"/>
        <end position="103"/>
    </location>
</feature>
<organism evidence="7">
    <name type="scientific">bioreactor metagenome</name>
    <dbReference type="NCBI Taxonomy" id="1076179"/>
    <lineage>
        <taxon>unclassified sequences</taxon>
        <taxon>metagenomes</taxon>
        <taxon>ecological metagenomes</taxon>
    </lineage>
</organism>
<reference evidence="7" key="1">
    <citation type="submission" date="2019-08" db="EMBL/GenBank/DDBJ databases">
        <authorList>
            <person name="Kucharzyk K."/>
            <person name="Murdoch R.W."/>
            <person name="Higgins S."/>
            <person name="Loffler F."/>
        </authorList>
    </citation>
    <scope>NUCLEOTIDE SEQUENCE</scope>
</reference>